<feature type="region of interest" description="Disordered" evidence="1">
    <location>
        <begin position="1"/>
        <end position="20"/>
    </location>
</feature>
<evidence type="ECO:0000313" key="2">
    <source>
        <dbReference type="EMBL" id="ASN81007.1"/>
    </source>
</evidence>
<name>A0A221SWI4_9DEIO</name>
<feature type="compositionally biased region" description="Pro residues" evidence="1">
    <location>
        <begin position="10"/>
        <end position="19"/>
    </location>
</feature>
<dbReference type="STRING" id="317577.GCA_000419625_02245"/>
<keyword evidence="3" id="KW-1185">Reference proteome</keyword>
<dbReference type="RefSeq" id="WP_051307403.1">
    <property type="nucleotide sequence ID" value="NZ_CP021081.1"/>
</dbReference>
<reference evidence="2 3" key="1">
    <citation type="submission" date="2017-05" db="EMBL/GenBank/DDBJ databases">
        <title>The complete genome sequence of Deinococcus ficus isolated from the rhizosphere of the Ficus religiosa L. in Taiwan.</title>
        <authorList>
            <person name="Wu K.-M."/>
            <person name="Liao T.-L."/>
            <person name="Liu Y.-M."/>
            <person name="Young C.-C."/>
            <person name="Tsai S.-F."/>
        </authorList>
    </citation>
    <scope>NUCLEOTIDE SEQUENCE [LARGE SCALE GENOMIC DNA]</scope>
    <source>
        <strain evidence="2 3">CC-FR2-10</strain>
    </source>
</reference>
<sequence>MTQLRVSDPPLFPNRPPLPSGTSVYQNLSTDHYPWTEVNSDLQARQVQGFSGVVDLWQGPRWARYVALPGQPLVGYTTGGQEVSWDAGLQAMPRAQVTVAALPAEQCQLLWNLRGVADAPGRVPWPAGRAQLQAARFTGVLAAGPRVSLWQAGAPVAGEAPAAGDDPVAFMVPVVENRDDILAFWQEVYGRAAQQVPMADLWPLAANTLMNTFPALDPFGMEIVWQGGALNVDPDVTIPELREALAAALQFVLSRGAVRISDLPIGHLRDRAEWAHLEPQPAGRAE</sequence>
<proteinExistence type="predicted"/>
<dbReference type="EMBL" id="CP021081">
    <property type="protein sequence ID" value="ASN81007.1"/>
    <property type="molecule type" value="Genomic_DNA"/>
</dbReference>
<evidence type="ECO:0000313" key="3">
    <source>
        <dbReference type="Proteomes" id="UP000259030"/>
    </source>
</evidence>
<dbReference type="AlphaFoldDB" id="A0A221SWI4"/>
<dbReference type="KEGG" id="dfc:DFI_08355"/>
<protein>
    <submittedName>
        <fullName evidence="2">Uncharacterized protein</fullName>
    </submittedName>
</protein>
<organism evidence="2 3">
    <name type="scientific">Deinococcus ficus</name>
    <dbReference type="NCBI Taxonomy" id="317577"/>
    <lineage>
        <taxon>Bacteria</taxon>
        <taxon>Thermotogati</taxon>
        <taxon>Deinococcota</taxon>
        <taxon>Deinococci</taxon>
        <taxon>Deinococcales</taxon>
        <taxon>Deinococcaceae</taxon>
        <taxon>Deinococcus</taxon>
    </lineage>
</organism>
<accession>A0A221SWI4</accession>
<dbReference type="Proteomes" id="UP000259030">
    <property type="component" value="Chromosome"/>
</dbReference>
<gene>
    <name evidence="2" type="ORF">DFI_08355</name>
</gene>
<evidence type="ECO:0000256" key="1">
    <source>
        <dbReference type="SAM" id="MobiDB-lite"/>
    </source>
</evidence>